<sequence length="561" mass="60108">MSNDAEYRPKRAALPSEEETPDRGPRPEGDSSTEPQGDQARRGWASEDASAETATGNQEADHPGPSFSREQLVAREEAPEQQSTADEPAERPENPFAPKATSTERKGILGRKQPVEEAPVGRRAAEPKAKRRFDRRNTTALTIAGISAICVVAVLVSYALWALNRPTEQSTPMAGVAATPGPVLSQNGLLTDGMAKDIDPSRTWTQGLTQEGVNDSSPGAACINPQPSGQPSPQITELRQISASGDDKTAALHRADAYATPEEAAQMFNFRSTEIGGCVDSPLYVEKGMQVTGIGDQAIGVRLVLQDKVNEYHSIVLVRTGRVLNILDVARQGKPVEMDGMVKALSQVVNRQCGPAVGLCTAPNTSVSITIPPPGGDQPGLLASGDIPRVSPGVGQWKGNAPATRVDIQDGTGCEAIDFGTVSGAENRQQRTYLLRNDPQAPPQFGIDQIVLQMENPGAATELVDKISNNIRGCESRVLTAKVTKQAALETPAQGTTVKGNWYIITQKLDQTKTQKYRVGIFSAGQKVIYLRANPTDTFDFTDDSWIGVNLRAGERATQVR</sequence>
<comment type="caution">
    <text evidence="3">The sequence shown here is derived from an EMBL/GenBank/DDBJ whole genome shotgun (WGS) entry which is preliminary data.</text>
</comment>
<feature type="compositionally biased region" description="Polar residues" evidence="1">
    <location>
        <begin position="208"/>
        <end position="217"/>
    </location>
</feature>
<gene>
    <name evidence="3" type="ORF">CGZ94_10845</name>
</gene>
<protein>
    <submittedName>
        <fullName evidence="3">Uncharacterized protein</fullName>
    </submittedName>
</protein>
<evidence type="ECO:0000256" key="2">
    <source>
        <dbReference type="SAM" id="Phobius"/>
    </source>
</evidence>
<evidence type="ECO:0000256" key="1">
    <source>
        <dbReference type="SAM" id="MobiDB-lite"/>
    </source>
</evidence>
<name>A0A255GCB1_9ACTN</name>
<reference evidence="3 4" key="1">
    <citation type="submission" date="2017-07" db="EMBL/GenBank/DDBJ databases">
        <title>Draft whole genome sequences of clinical Proprionibacteriaceae strains.</title>
        <authorList>
            <person name="Bernier A.-M."/>
            <person name="Bernard K."/>
            <person name="Domingo M.-C."/>
        </authorList>
    </citation>
    <scope>NUCLEOTIDE SEQUENCE [LARGE SCALE GENOMIC DNA]</scope>
    <source>
        <strain evidence="3 4">NML 030167</strain>
    </source>
</reference>
<feature type="transmembrane region" description="Helical" evidence="2">
    <location>
        <begin position="140"/>
        <end position="163"/>
    </location>
</feature>
<feature type="compositionally biased region" description="Basic and acidic residues" evidence="1">
    <location>
        <begin position="102"/>
        <end position="128"/>
    </location>
</feature>
<keyword evidence="2" id="KW-0472">Membrane</keyword>
<evidence type="ECO:0000313" key="4">
    <source>
        <dbReference type="Proteomes" id="UP000215896"/>
    </source>
</evidence>
<dbReference type="OrthoDB" id="3722962at2"/>
<feature type="region of interest" description="Disordered" evidence="1">
    <location>
        <begin position="208"/>
        <end position="234"/>
    </location>
</feature>
<keyword evidence="2" id="KW-1133">Transmembrane helix</keyword>
<proteinExistence type="predicted"/>
<keyword evidence="2" id="KW-0812">Transmembrane</keyword>
<accession>A0A255GCB1</accession>
<dbReference type="AlphaFoldDB" id="A0A255GCB1"/>
<organism evidence="3 4">
    <name type="scientific">Enemella evansiae</name>
    <dbReference type="NCBI Taxonomy" id="2016499"/>
    <lineage>
        <taxon>Bacteria</taxon>
        <taxon>Bacillati</taxon>
        <taxon>Actinomycetota</taxon>
        <taxon>Actinomycetes</taxon>
        <taxon>Propionibacteriales</taxon>
        <taxon>Propionibacteriaceae</taxon>
        <taxon>Enemella</taxon>
    </lineage>
</organism>
<dbReference type="Proteomes" id="UP000215896">
    <property type="component" value="Unassembled WGS sequence"/>
</dbReference>
<feature type="compositionally biased region" description="Polar residues" evidence="1">
    <location>
        <begin position="225"/>
        <end position="234"/>
    </location>
</feature>
<evidence type="ECO:0000313" key="3">
    <source>
        <dbReference type="EMBL" id="OYO13465.1"/>
    </source>
</evidence>
<dbReference type="EMBL" id="NMVO01000013">
    <property type="protein sequence ID" value="OYO13465.1"/>
    <property type="molecule type" value="Genomic_DNA"/>
</dbReference>
<keyword evidence="4" id="KW-1185">Reference proteome</keyword>
<dbReference type="RefSeq" id="WP_094359958.1">
    <property type="nucleotide sequence ID" value="NZ_NMVK01000026.1"/>
</dbReference>
<feature type="region of interest" description="Disordered" evidence="1">
    <location>
        <begin position="1"/>
        <end position="131"/>
    </location>
</feature>